<keyword evidence="3" id="KW-1185">Reference proteome</keyword>
<evidence type="ECO:0000256" key="1">
    <source>
        <dbReference type="SAM" id="MobiDB-lite"/>
    </source>
</evidence>
<accession>A0A9W9XST7</accession>
<sequence length="69" mass="7484">MAYGQKQWELETTSAPTKRGAGAEQENATAVRRSVETTMCNFDSDAYNADWTCTLPVQNQGSGDGPVQL</sequence>
<dbReference type="EMBL" id="JAPWDS010000003">
    <property type="protein sequence ID" value="KAJ5502241.1"/>
    <property type="molecule type" value="Genomic_DNA"/>
</dbReference>
<comment type="caution">
    <text evidence="2">The sequence shown here is derived from an EMBL/GenBank/DDBJ whole genome shotgun (WGS) entry which is preliminary data.</text>
</comment>
<dbReference type="AlphaFoldDB" id="A0A9W9XST7"/>
<reference evidence="2" key="1">
    <citation type="submission" date="2022-12" db="EMBL/GenBank/DDBJ databases">
        <authorList>
            <person name="Petersen C."/>
        </authorList>
    </citation>
    <scope>NUCLEOTIDE SEQUENCE</scope>
    <source>
        <strain evidence="2">IBT 29495</strain>
    </source>
</reference>
<name>A0A9W9XST7_9EURO</name>
<dbReference type="Proteomes" id="UP001149954">
    <property type="component" value="Unassembled WGS sequence"/>
</dbReference>
<proteinExistence type="predicted"/>
<feature type="region of interest" description="Disordered" evidence="1">
    <location>
        <begin position="1"/>
        <end position="30"/>
    </location>
</feature>
<reference evidence="2" key="2">
    <citation type="journal article" date="2023" name="IMA Fungus">
        <title>Comparative genomic study of the Penicillium genus elucidates a diverse pangenome and 15 lateral gene transfer events.</title>
        <authorList>
            <person name="Petersen C."/>
            <person name="Sorensen T."/>
            <person name="Nielsen M.R."/>
            <person name="Sondergaard T.E."/>
            <person name="Sorensen J.L."/>
            <person name="Fitzpatrick D.A."/>
            <person name="Frisvad J.C."/>
            <person name="Nielsen K.L."/>
        </authorList>
    </citation>
    <scope>NUCLEOTIDE SEQUENCE</scope>
    <source>
        <strain evidence="2">IBT 29495</strain>
    </source>
</reference>
<organism evidence="2 3">
    <name type="scientific">Penicillium fimorum</name>
    <dbReference type="NCBI Taxonomy" id="1882269"/>
    <lineage>
        <taxon>Eukaryota</taxon>
        <taxon>Fungi</taxon>
        <taxon>Dikarya</taxon>
        <taxon>Ascomycota</taxon>
        <taxon>Pezizomycotina</taxon>
        <taxon>Eurotiomycetes</taxon>
        <taxon>Eurotiomycetidae</taxon>
        <taxon>Eurotiales</taxon>
        <taxon>Aspergillaceae</taxon>
        <taxon>Penicillium</taxon>
    </lineage>
</organism>
<evidence type="ECO:0000313" key="3">
    <source>
        <dbReference type="Proteomes" id="UP001149954"/>
    </source>
</evidence>
<dbReference type="OrthoDB" id="10614203at2759"/>
<gene>
    <name evidence="2" type="ORF">N7463_005115</name>
</gene>
<protein>
    <submittedName>
        <fullName evidence="2">Uncharacterized protein</fullName>
    </submittedName>
</protein>
<evidence type="ECO:0000313" key="2">
    <source>
        <dbReference type="EMBL" id="KAJ5502241.1"/>
    </source>
</evidence>